<dbReference type="EMBL" id="MU006784">
    <property type="protein sequence ID" value="KAF2640667.1"/>
    <property type="molecule type" value="Genomic_DNA"/>
</dbReference>
<dbReference type="PANTHER" id="PTHR38166:SF1">
    <property type="entry name" value="C2H2-TYPE DOMAIN-CONTAINING PROTEIN"/>
    <property type="match status" value="1"/>
</dbReference>
<dbReference type="OrthoDB" id="4161727at2759"/>
<feature type="region of interest" description="Disordered" evidence="1">
    <location>
        <begin position="183"/>
        <end position="218"/>
    </location>
</feature>
<proteinExistence type="predicted"/>
<accession>A0A6A6RZZ9</accession>
<feature type="compositionally biased region" description="Polar residues" evidence="1">
    <location>
        <begin position="43"/>
        <end position="54"/>
    </location>
</feature>
<feature type="compositionally biased region" description="Polar residues" evidence="1">
    <location>
        <begin position="191"/>
        <end position="206"/>
    </location>
</feature>
<evidence type="ECO:0000313" key="2">
    <source>
        <dbReference type="EMBL" id="KAF2640667.1"/>
    </source>
</evidence>
<dbReference type="PANTHER" id="PTHR38166">
    <property type="entry name" value="C2H2-TYPE DOMAIN-CONTAINING PROTEIN-RELATED"/>
    <property type="match status" value="1"/>
</dbReference>
<feature type="compositionally biased region" description="Gly residues" evidence="1">
    <location>
        <begin position="264"/>
        <end position="282"/>
    </location>
</feature>
<reference evidence="2" key="1">
    <citation type="journal article" date="2020" name="Stud. Mycol.">
        <title>101 Dothideomycetes genomes: a test case for predicting lifestyles and emergence of pathogens.</title>
        <authorList>
            <person name="Haridas S."/>
            <person name="Albert R."/>
            <person name="Binder M."/>
            <person name="Bloem J."/>
            <person name="Labutti K."/>
            <person name="Salamov A."/>
            <person name="Andreopoulos B."/>
            <person name="Baker S."/>
            <person name="Barry K."/>
            <person name="Bills G."/>
            <person name="Bluhm B."/>
            <person name="Cannon C."/>
            <person name="Castanera R."/>
            <person name="Culley D."/>
            <person name="Daum C."/>
            <person name="Ezra D."/>
            <person name="Gonzalez J."/>
            <person name="Henrissat B."/>
            <person name="Kuo A."/>
            <person name="Liang C."/>
            <person name="Lipzen A."/>
            <person name="Lutzoni F."/>
            <person name="Magnuson J."/>
            <person name="Mondo S."/>
            <person name="Nolan M."/>
            <person name="Ohm R."/>
            <person name="Pangilinan J."/>
            <person name="Park H.-J."/>
            <person name="Ramirez L."/>
            <person name="Alfaro M."/>
            <person name="Sun H."/>
            <person name="Tritt A."/>
            <person name="Yoshinaga Y."/>
            <person name="Zwiers L.-H."/>
            <person name="Turgeon B."/>
            <person name="Goodwin S."/>
            <person name="Spatafora J."/>
            <person name="Crous P."/>
            <person name="Grigoriev I."/>
        </authorList>
    </citation>
    <scope>NUCLEOTIDE SEQUENCE</scope>
    <source>
        <strain evidence="2">CBS 473.64</strain>
    </source>
</reference>
<protein>
    <recommendedName>
        <fullName evidence="4">C2H2-type domain-containing protein</fullName>
    </recommendedName>
</protein>
<feature type="compositionally biased region" description="Low complexity" evidence="1">
    <location>
        <begin position="249"/>
        <end position="263"/>
    </location>
</feature>
<feature type="region of interest" description="Disordered" evidence="1">
    <location>
        <begin position="1"/>
        <end position="58"/>
    </location>
</feature>
<feature type="region of interest" description="Disordered" evidence="1">
    <location>
        <begin position="249"/>
        <end position="314"/>
    </location>
</feature>
<gene>
    <name evidence="2" type="ORF">P280DRAFT_549491</name>
</gene>
<name>A0A6A6RZZ9_9PLEO</name>
<sequence length="657" mass="71755">MDDCGLQFASRRDGAPPPPTLPKLRTVQGVSSSASHPLRRDSLSSSRTGDSGYNSDPDVSLSPLEFVAPLEQLPYTSSNFIFDSSALLEVKEVASYKSRGLFTGNSTNSTFLKKHKNLQKTLLAPKFEITRCPTSCPQADVAKPARDWTGAFKDGTKSTSTSDGRHENVECWITENLRPQGRSEERKLSIASLSSTGSGDMYSTNDNSEDDEMRDVGSSTLSKATLTTIDLIMRKIEFNLGYAAYKQCTGSQSSRVQGSTSTRGGSGGRGSSQSGSGSGGGGGKRKARLDDHLPPDDGDEDGANKRRRVSIATTTEDSESVLRFACPFFKHDPNRYRNQRTCPGPGWPTVHRMKEHLYRSHAQPILCPRCYAMFDSESDCSNHARADPPCENSAPQPIEGIDRETLKSLRKRSPAGRLEEDKWRDTYQLLFPGVEMGDIPSPYYATDSPTEESRRFRRDLLNLIRNELLATAEHEHSPIEQRLLRQVAGIIRRCENVLLASFSPLANSRAGNSALLLDPRRRCGLGTVDTVAATENAGSDSSFRTAVFHEAADEALVLGRGRLVDSSMSPRCGAGGSVYVQQEQQHKLLDIDTDADMSDQQIPLAGLGTGMDVNYSADFPSGLFDVDWDNVFPPGLEGGMQGCEEERGVALSTPVWT</sequence>
<keyword evidence="3" id="KW-1185">Reference proteome</keyword>
<evidence type="ECO:0000313" key="3">
    <source>
        <dbReference type="Proteomes" id="UP000799753"/>
    </source>
</evidence>
<evidence type="ECO:0000256" key="1">
    <source>
        <dbReference type="SAM" id="MobiDB-lite"/>
    </source>
</evidence>
<organism evidence="2 3">
    <name type="scientific">Massarina eburnea CBS 473.64</name>
    <dbReference type="NCBI Taxonomy" id="1395130"/>
    <lineage>
        <taxon>Eukaryota</taxon>
        <taxon>Fungi</taxon>
        <taxon>Dikarya</taxon>
        <taxon>Ascomycota</taxon>
        <taxon>Pezizomycotina</taxon>
        <taxon>Dothideomycetes</taxon>
        <taxon>Pleosporomycetidae</taxon>
        <taxon>Pleosporales</taxon>
        <taxon>Massarineae</taxon>
        <taxon>Massarinaceae</taxon>
        <taxon>Massarina</taxon>
    </lineage>
</organism>
<dbReference type="AlphaFoldDB" id="A0A6A6RZZ9"/>
<dbReference type="Proteomes" id="UP000799753">
    <property type="component" value="Unassembled WGS sequence"/>
</dbReference>
<evidence type="ECO:0008006" key="4">
    <source>
        <dbReference type="Google" id="ProtNLM"/>
    </source>
</evidence>